<dbReference type="PANTHER" id="PTHR43780:SF2">
    <property type="entry name" value="1-AMINOCYCLOPROPANE-1-CARBOXYLATE DEAMINASE-RELATED"/>
    <property type="match status" value="1"/>
</dbReference>
<evidence type="ECO:0000313" key="5">
    <source>
        <dbReference type="EMBL" id="GAA1665577.1"/>
    </source>
</evidence>
<comment type="caution">
    <text evidence="5">The sequence shown here is derived from an EMBL/GenBank/DDBJ whole genome shotgun (WGS) entry which is preliminary data.</text>
</comment>
<evidence type="ECO:0000256" key="2">
    <source>
        <dbReference type="ARBA" id="ARBA00008639"/>
    </source>
</evidence>
<evidence type="ECO:0000259" key="4">
    <source>
        <dbReference type="Pfam" id="PF00291"/>
    </source>
</evidence>
<gene>
    <name evidence="5" type="ORF">GCM10009765_13900</name>
</gene>
<sequence>MLLDFLVSGKNRARLAILPTPMHPLKRLSGRLGGPELWIKRDDLTGLAGGGNKTRKLEFLVGDAIAQGADTLVTVGAIQSNHTRQTAAAAARTGLHCALLHNGWTAEPGKAYRAAGNPLLSELLGAELYLDETVRGLGEHGQLEALADHLRAQGRRPYVIPRGGSDHPLGGLGYVLCASEIAIQSAEWGVEFDTVLHCTGSSGTQAGLLAGFAALDADTRVIGVSDDGHQTRKRERVLRLANATLAELGLPNRIGPERVEIVVADESPYGVASDAVLAAVRLFATTEGLVADPVYEGRTIRGLIDLAAGPTLGRRVLVLHLGGSPAIHGYADQLWRDGLQPLPPTASPT</sequence>
<dbReference type="PANTHER" id="PTHR43780">
    <property type="entry name" value="1-AMINOCYCLOPROPANE-1-CARBOXYLATE DEAMINASE-RELATED"/>
    <property type="match status" value="1"/>
</dbReference>
<keyword evidence="3" id="KW-0663">Pyridoxal phosphate</keyword>
<dbReference type="EMBL" id="BAAANY010000005">
    <property type="protein sequence ID" value="GAA1665577.1"/>
    <property type="molecule type" value="Genomic_DNA"/>
</dbReference>
<keyword evidence="6" id="KW-1185">Reference proteome</keyword>
<comment type="cofactor">
    <cofactor evidence="1">
        <name>pyridoxal 5'-phosphate</name>
        <dbReference type="ChEBI" id="CHEBI:597326"/>
    </cofactor>
</comment>
<dbReference type="InterPro" id="IPR036052">
    <property type="entry name" value="TrpB-like_PALP_sf"/>
</dbReference>
<dbReference type="InterPro" id="IPR027278">
    <property type="entry name" value="ACCD_DCysDesulf"/>
</dbReference>
<evidence type="ECO:0000256" key="1">
    <source>
        <dbReference type="ARBA" id="ARBA00001933"/>
    </source>
</evidence>
<dbReference type="Proteomes" id="UP001500618">
    <property type="component" value="Unassembled WGS sequence"/>
</dbReference>
<accession>A0ABN2G5Y8</accession>
<evidence type="ECO:0000313" key="6">
    <source>
        <dbReference type="Proteomes" id="UP001500618"/>
    </source>
</evidence>
<evidence type="ECO:0000256" key="3">
    <source>
        <dbReference type="ARBA" id="ARBA00022898"/>
    </source>
</evidence>
<reference evidence="5 6" key="1">
    <citation type="journal article" date="2019" name="Int. J. Syst. Evol. Microbiol.">
        <title>The Global Catalogue of Microorganisms (GCM) 10K type strain sequencing project: providing services to taxonomists for standard genome sequencing and annotation.</title>
        <authorList>
            <consortium name="The Broad Institute Genomics Platform"/>
            <consortium name="The Broad Institute Genome Sequencing Center for Infectious Disease"/>
            <person name="Wu L."/>
            <person name="Ma J."/>
        </authorList>
    </citation>
    <scope>NUCLEOTIDE SEQUENCE [LARGE SCALE GENOMIC DNA]</scope>
    <source>
        <strain evidence="5 6">JCM 14718</strain>
    </source>
</reference>
<dbReference type="PIRSF" id="PIRSF006278">
    <property type="entry name" value="ACCD_DCysDesulf"/>
    <property type="match status" value="1"/>
</dbReference>
<proteinExistence type="inferred from homology"/>
<dbReference type="SUPFAM" id="SSF53686">
    <property type="entry name" value="Tryptophan synthase beta subunit-like PLP-dependent enzymes"/>
    <property type="match status" value="1"/>
</dbReference>
<dbReference type="InterPro" id="IPR001926">
    <property type="entry name" value="TrpB-like_PALP"/>
</dbReference>
<dbReference type="Pfam" id="PF00291">
    <property type="entry name" value="PALP"/>
    <property type="match status" value="1"/>
</dbReference>
<feature type="domain" description="Tryptophan synthase beta chain-like PALP" evidence="4">
    <location>
        <begin position="15"/>
        <end position="321"/>
    </location>
</feature>
<dbReference type="Gene3D" id="3.40.50.1100">
    <property type="match status" value="2"/>
</dbReference>
<protein>
    <submittedName>
        <fullName evidence="5">D-cysteine desulfhydrase</fullName>
    </submittedName>
</protein>
<dbReference type="RefSeq" id="WP_344308188.1">
    <property type="nucleotide sequence ID" value="NZ_BAAANY010000005.1"/>
</dbReference>
<organism evidence="5 6">
    <name type="scientific">Fodinicola feengrottensis</name>
    <dbReference type="NCBI Taxonomy" id="435914"/>
    <lineage>
        <taxon>Bacteria</taxon>
        <taxon>Bacillati</taxon>
        <taxon>Actinomycetota</taxon>
        <taxon>Actinomycetes</taxon>
        <taxon>Mycobacteriales</taxon>
        <taxon>Fodinicola</taxon>
    </lineage>
</organism>
<name>A0ABN2G5Y8_9ACTN</name>
<comment type="similarity">
    <text evidence="2">Belongs to the ACC deaminase/D-cysteine desulfhydrase family.</text>
</comment>